<dbReference type="Proteomes" id="UP000681967">
    <property type="component" value="Unassembled WGS sequence"/>
</dbReference>
<name>A0A814IWS1_9BILA</name>
<dbReference type="Proteomes" id="UP000663855">
    <property type="component" value="Unassembled WGS sequence"/>
</dbReference>
<evidence type="ECO:0000313" key="3">
    <source>
        <dbReference type="Proteomes" id="UP000663855"/>
    </source>
</evidence>
<protein>
    <submittedName>
        <fullName evidence="1">Uncharacterized protein</fullName>
    </submittedName>
</protein>
<dbReference type="EMBL" id="CAJNOV010000572">
    <property type="protein sequence ID" value="CAF1028203.1"/>
    <property type="molecule type" value="Genomic_DNA"/>
</dbReference>
<evidence type="ECO:0000313" key="2">
    <source>
        <dbReference type="EMBL" id="CAF5093317.1"/>
    </source>
</evidence>
<gene>
    <name evidence="2" type="ORF">BYL167_LOCUS63433</name>
    <name evidence="1" type="ORF">CJN711_LOCUS3663</name>
</gene>
<dbReference type="AlphaFoldDB" id="A0A814IWS1"/>
<accession>A0A814IWS1</accession>
<sequence length="52" mass="6142">MMIRGRILILYTSTKIDTQHTKYFNYAYRTAKEISLSEAIYLCYGYLALNIL</sequence>
<proteinExistence type="predicted"/>
<feature type="non-terminal residue" evidence="1">
    <location>
        <position position="52"/>
    </location>
</feature>
<reference evidence="1" key="1">
    <citation type="submission" date="2021-02" db="EMBL/GenBank/DDBJ databases">
        <authorList>
            <person name="Nowell W R."/>
        </authorList>
    </citation>
    <scope>NUCLEOTIDE SEQUENCE</scope>
</reference>
<dbReference type="EMBL" id="CAJOBH010236616">
    <property type="protein sequence ID" value="CAF5093317.1"/>
    <property type="molecule type" value="Genomic_DNA"/>
</dbReference>
<evidence type="ECO:0000313" key="1">
    <source>
        <dbReference type="EMBL" id="CAF1028203.1"/>
    </source>
</evidence>
<comment type="caution">
    <text evidence="1">The sequence shown here is derived from an EMBL/GenBank/DDBJ whole genome shotgun (WGS) entry which is preliminary data.</text>
</comment>
<organism evidence="1 3">
    <name type="scientific">Rotaria magnacalcarata</name>
    <dbReference type="NCBI Taxonomy" id="392030"/>
    <lineage>
        <taxon>Eukaryota</taxon>
        <taxon>Metazoa</taxon>
        <taxon>Spiralia</taxon>
        <taxon>Gnathifera</taxon>
        <taxon>Rotifera</taxon>
        <taxon>Eurotatoria</taxon>
        <taxon>Bdelloidea</taxon>
        <taxon>Philodinida</taxon>
        <taxon>Philodinidae</taxon>
        <taxon>Rotaria</taxon>
    </lineage>
</organism>